<dbReference type="OMA" id="CIEYYLL"/>
<keyword evidence="1" id="KW-1133">Transmembrane helix</keyword>
<evidence type="ECO:0000256" key="1">
    <source>
        <dbReference type="SAM" id="Phobius"/>
    </source>
</evidence>
<feature type="transmembrane region" description="Helical" evidence="1">
    <location>
        <begin position="81"/>
        <end position="103"/>
    </location>
</feature>
<proteinExistence type="predicted"/>
<gene>
    <name evidence="2" type="ORF">SDRG_09677</name>
</gene>
<dbReference type="Proteomes" id="UP000030762">
    <property type="component" value="Unassembled WGS sequence"/>
</dbReference>
<feature type="transmembrane region" description="Helical" evidence="1">
    <location>
        <begin position="12"/>
        <end position="32"/>
    </location>
</feature>
<feature type="transmembrane region" description="Helical" evidence="1">
    <location>
        <begin position="115"/>
        <end position="136"/>
    </location>
</feature>
<feature type="transmembrane region" description="Helical" evidence="1">
    <location>
        <begin position="52"/>
        <end position="69"/>
    </location>
</feature>
<accession>T0Q4E3</accession>
<name>T0Q4E3_SAPDV</name>
<keyword evidence="1" id="KW-0472">Membrane</keyword>
<organism evidence="2 3">
    <name type="scientific">Saprolegnia diclina (strain VS20)</name>
    <dbReference type="NCBI Taxonomy" id="1156394"/>
    <lineage>
        <taxon>Eukaryota</taxon>
        <taxon>Sar</taxon>
        <taxon>Stramenopiles</taxon>
        <taxon>Oomycota</taxon>
        <taxon>Saprolegniomycetes</taxon>
        <taxon>Saprolegniales</taxon>
        <taxon>Saprolegniaceae</taxon>
        <taxon>Saprolegnia</taxon>
    </lineage>
</organism>
<dbReference type="VEuPathDB" id="FungiDB:SDRG_09677"/>
<keyword evidence="3" id="KW-1185">Reference proteome</keyword>
<dbReference type="RefSeq" id="XP_008613848.1">
    <property type="nucleotide sequence ID" value="XM_008615626.1"/>
</dbReference>
<dbReference type="OrthoDB" id="166514at2759"/>
<reference evidence="2 3" key="1">
    <citation type="submission" date="2012-04" db="EMBL/GenBank/DDBJ databases">
        <title>The Genome Sequence of Saprolegnia declina VS20.</title>
        <authorList>
            <consortium name="The Broad Institute Genome Sequencing Platform"/>
            <person name="Russ C."/>
            <person name="Nusbaum C."/>
            <person name="Tyler B."/>
            <person name="van West P."/>
            <person name="Dieguez-Uribeondo J."/>
            <person name="de Bruijn I."/>
            <person name="Tripathy S."/>
            <person name="Jiang R."/>
            <person name="Young S.K."/>
            <person name="Zeng Q."/>
            <person name="Gargeya S."/>
            <person name="Fitzgerald M."/>
            <person name="Haas B."/>
            <person name="Abouelleil A."/>
            <person name="Alvarado L."/>
            <person name="Arachchi H.M."/>
            <person name="Berlin A."/>
            <person name="Chapman S.B."/>
            <person name="Goldberg J."/>
            <person name="Griggs A."/>
            <person name="Gujja S."/>
            <person name="Hansen M."/>
            <person name="Howarth C."/>
            <person name="Imamovic A."/>
            <person name="Larimer J."/>
            <person name="McCowen C."/>
            <person name="Montmayeur A."/>
            <person name="Murphy C."/>
            <person name="Neiman D."/>
            <person name="Pearson M."/>
            <person name="Priest M."/>
            <person name="Roberts A."/>
            <person name="Saif S."/>
            <person name="Shea T."/>
            <person name="Sisk P."/>
            <person name="Sykes S."/>
            <person name="Wortman J."/>
            <person name="Nusbaum C."/>
            <person name="Birren B."/>
        </authorList>
    </citation>
    <scope>NUCLEOTIDE SEQUENCE [LARGE SCALE GENOMIC DNA]</scope>
    <source>
        <strain evidence="2 3">VS20</strain>
    </source>
</reference>
<dbReference type="AlphaFoldDB" id="T0Q4E3"/>
<evidence type="ECO:0000313" key="2">
    <source>
        <dbReference type="EMBL" id="EQC32704.1"/>
    </source>
</evidence>
<protein>
    <submittedName>
        <fullName evidence="2">Uncharacterized protein</fullName>
    </submittedName>
</protein>
<keyword evidence="1" id="KW-0812">Transmembrane</keyword>
<dbReference type="InParanoid" id="T0Q4E3"/>
<dbReference type="GeneID" id="19950404"/>
<evidence type="ECO:0000313" key="3">
    <source>
        <dbReference type="Proteomes" id="UP000030762"/>
    </source>
</evidence>
<dbReference type="EMBL" id="JH767162">
    <property type="protein sequence ID" value="EQC32704.1"/>
    <property type="molecule type" value="Genomic_DNA"/>
</dbReference>
<sequence>MSFCSTRLYQRSLAALSLLTSTSLFGLCVYGFRNLALGSTLAELEATTSHGVVLFLGLTLSTLLLLSELQWHRFYVLFGFLMYRWGRAFTFGIAGSMALLVGTSRGSCTSSCIEYYLLFIDGVACLVVAGLHLTAIPVLGANRAVHDDVAAVQLADDDDVPEASAPTTISSHVSAALRKKGKP</sequence>